<reference evidence="1 2" key="1">
    <citation type="journal article" date="2014" name="PLoS Genet.">
        <title>Phylogenetically driven sequencing of extremely halophilic archaea reveals strategies for static and dynamic osmo-response.</title>
        <authorList>
            <person name="Becker E.A."/>
            <person name="Seitzer P.M."/>
            <person name="Tritt A."/>
            <person name="Larsen D."/>
            <person name="Krusor M."/>
            <person name="Yao A.I."/>
            <person name="Wu D."/>
            <person name="Madern D."/>
            <person name="Eisen J.A."/>
            <person name="Darling A.E."/>
            <person name="Facciotti M.T."/>
        </authorList>
    </citation>
    <scope>NUCLEOTIDE SEQUENCE [LARGE SCALE GENOMIC DNA]</scope>
    <source>
        <strain evidence="1 2">DSM 5350</strain>
    </source>
</reference>
<keyword evidence="2" id="KW-1185">Reference proteome</keyword>
<gene>
    <name evidence="1" type="ORF">C449_10391</name>
</gene>
<dbReference type="OrthoDB" id="214528at2157"/>
<dbReference type="STRING" id="1227455.C449_10391"/>
<dbReference type="Proteomes" id="UP000011669">
    <property type="component" value="Unassembled WGS sequence"/>
</dbReference>
<protein>
    <submittedName>
        <fullName evidence="1">Uncharacterized protein</fullName>
    </submittedName>
</protein>
<sequence length="129" mass="13977">MPLGGMIEAMSEETPTRQDRFATRLGLFLTAVGVRGLSRERVLGLVGMNRLHAVEHIAVGVAGIAAGASRRGRSYSGIVAVALLAEVVLGLLPWTKDWFRDLFNADRRTTAVQLVVALVSLRSFRSDSE</sequence>
<dbReference type="PATRIC" id="fig|1227455.4.peg.2130"/>
<dbReference type="AlphaFoldDB" id="M0MGL1"/>
<evidence type="ECO:0000313" key="1">
    <source>
        <dbReference type="EMBL" id="EMA44483.1"/>
    </source>
</evidence>
<dbReference type="EMBL" id="AOMD01000023">
    <property type="protein sequence ID" value="EMA44483.1"/>
    <property type="molecule type" value="Genomic_DNA"/>
</dbReference>
<dbReference type="InParanoid" id="M0MGL1"/>
<evidence type="ECO:0000313" key="2">
    <source>
        <dbReference type="Proteomes" id="UP000011669"/>
    </source>
</evidence>
<dbReference type="Pfam" id="PF14325">
    <property type="entry name" value="DUF4383"/>
    <property type="match status" value="1"/>
</dbReference>
<accession>M0MGL1</accession>
<proteinExistence type="predicted"/>
<organism evidence="1 2">
    <name type="scientific">Halococcus saccharolyticus DSM 5350</name>
    <dbReference type="NCBI Taxonomy" id="1227455"/>
    <lineage>
        <taxon>Archaea</taxon>
        <taxon>Methanobacteriati</taxon>
        <taxon>Methanobacteriota</taxon>
        <taxon>Stenosarchaea group</taxon>
        <taxon>Halobacteria</taxon>
        <taxon>Halobacteriales</taxon>
        <taxon>Halococcaceae</taxon>
        <taxon>Halococcus</taxon>
    </lineage>
</organism>
<comment type="caution">
    <text evidence="1">The sequence shown here is derived from an EMBL/GenBank/DDBJ whole genome shotgun (WGS) entry which is preliminary data.</text>
</comment>
<name>M0MGL1_9EURY</name>